<dbReference type="OrthoDB" id="8561892at2"/>
<gene>
    <name evidence="1" type="ORF">SAMN05444515_103108</name>
</gene>
<dbReference type="STRING" id="1396821.SAMN05444515_103108"/>
<dbReference type="SUPFAM" id="SSF53448">
    <property type="entry name" value="Nucleotide-diphospho-sugar transferases"/>
    <property type="match status" value="1"/>
</dbReference>
<dbReference type="InterPro" id="IPR029044">
    <property type="entry name" value="Nucleotide-diphossugar_trans"/>
</dbReference>
<evidence type="ECO:0000313" key="1">
    <source>
        <dbReference type="EMBL" id="SEK60397.1"/>
    </source>
</evidence>
<proteinExistence type="predicted"/>
<reference evidence="2" key="1">
    <citation type="submission" date="2016-10" db="EMBL/GenBank/DDBJ databases">
        <authorList>
            <person name="Varghese N."/>
            <person name="Submissions S."/>
        </authorList>
    </citation>
    <scope>NUCLEOTIDE SEQUENCE [LARGE SCALE GENOMIC DNA]</scope>
    <source>
        <strain evidence="2">DSM 241</strain>
    </source>
</reference>
<dbReference type="RefSeq" id="WP_143050423.1">
    <property type="nucleotide sequence ID" value="NZ_FOAA01000003.1"/>
</dbReference>
<sequence>MRLQRRLRRDFYRWRFSRDEAFIVETEPVFANVEAGVVVVSQVHHAAVKAALIAIKSFIYQFGQVKVEILDDGSLTADDYSTLKHHLQGVQITPIADVELGRCPSGGTWERLAYIIKRSQNAYVIQIDSDLLFIGPLPEINNAVRANQSFMIGGPMWTDGADLAYMAKLAKRWGNSHIQPICEAHLDQIPLDCVDRYLRGCSGFAGFAQGAFRFGDLQALSEFYAQLLGDAVWQQWGSEQFASNVMISSDCGGMLLPWPKYQNYRFPVYEGGFSGRVSAVHFIGSDRFHTDDYRRFANRVMRNL</sequence>
<organism evidence="1 2">
    <name type="scientific">Ectothiorhodospira marina</name>
    <dbReference type="NCBI Taxonomy" id="1396821"/>
    <lineage>
        <taxon>Bacteria</taxon>
        <taxon>Pseudomonadati</taxon>
        <taxon>Pseudomonadota</taxon>
        <taxon>Gammaproteobacteria</taxon>
        <taxon>Chromatiales</taxon>
        <taxon>Ectothiorhodospiraceae</taxon>
        <taxon>Ectothiorhodospira</taxon>
    </lineage>
</organism>
<keyword evidence="2" id="KW-1185">Reference proteome</keyword>
<dbReference type="AlphaFoldDB" id="A0A1H7IF55"/>
<accession>A0A1H7IF55</accession>
<protein>
    <submittedName>
        <fullName evidence="1">Uncharacterized protein</fullName>
    </submittedName>
</protein>
<dbReference type="Proteomes" id="UP000199256">
    <property type="component" value="Unassembled WGS sequence"/>
</dbReference>
<name>A0A1H7IF55_9GAMM</name>
<evidence type="ECO:0000313" key="2">
    <source>
        <dbReference type="Proteomes" id="UP000199256"/>
    </source>
</evidence>
<dbReference type="EMBL" id="FOAA01000003">
    <property type="protein sequence ID" value="SEK60397.1"/>
    <property type="molecule type" value="Genomic_DNA"/>
</dbReference>